<dbReference type="RefSeq" id="WP_089806711.1">
    <property type="nucleotide sequence ID" value="NZ_FOYT01000001.1"/>
</dbReference>
<keyword evidence="3" id="KW-1185">Reference proteome</keyword>
<protein>
    <submittedName>
        <fullName evidence="2">Uncharacterized protein</fullName>
    </submittedName>
</protein>
<dbReference type="STRING" id="553469.SAMN04487947_1862"/>
<evidence type="ECO:0000313" key="3">
    <source>
        <dbReference type="Proteomes" id="UP000198531"/>
    </source>
</evidence>
<gene>
    <name evidence="2" type="ORF">SAMN04487947_1862</name>
</gene>
<reference evidence="3" key="1">
    <citation type="submission" date="2016-10" db="EMBL/GenBank/DDBJ databases">
        <authorList>
            <person name="Varghese N."/>
            <person name="Submissions S."/>
        </authorList>
    </citation>
    <scope>NUCLEOTIDE SEQUENCE [LARGE SCALE GENOMIC DNA]</scope>
    <source>
        <strain evidence="3">CGMCC 1.7736</strain>
    </source>
</reference>
<feature type="compositionally biased region" description="Acidic residues" evidence="1">
    <location>
        <begin position="509"/>
        <end position="521"/>
    </location>
</feature>
<accession>A0A1I6GZ77</accession>
<dbReference type="Proteomes" id="UP000198531">
    <property type="component" value="Unassembled WGS sequence"/>
</dbReference>
<evidence type="ECO:0000256" key="1">
    <source>
        <dbReference type="SAM" id="MobiDB-lite"/>
    </source>
</evidence>
<feature type="compositionally biased region" description="Basic and acidic residues" evidence="1">
    <location>
        <begin position="481"/>
        <end position="490"/>
    </location>
</feature>
<dbReference type="AlphaFoldDB" id="A0A1I6GZ77"/>
<organism evidence="2 3">
    <name type="scientific">Halogeometricum rufum</name>
    <dbReference type="NCBI Taxonomy" id="553469"/>
    <lineage>
        <taxon>Archaea</taxon>
        <taxon>Methanobacteriati</taxon>
        <taxon>Methanobacteriota</taxon>
        <taxon>Stenosarchaea group</taxon>
        <taxon>Halobacteria</taxon>
        <taxon>Halobacteriales</taxon>
        <taxon>Haloferacaceae</taxon>
        <taxon>Halogeometricum</taxon>
    </lineage>
</organism>
<evidence type="ECO:0000313" key="2">
    <source>
        <dbReference type="EMBL" id="SFR47512.1"/>
    </source>
</evidence>
<dbReference type="OrthoDB" id="306636at2157"/>
<dbReference type="EMBL" id="FOYT01000001">
    <property type="protein sequence ID" value="SFR47512.1"/>
    <property type="molecule type" value="Genomic_DNA"/>
</dbReference>
<proteinExistence type="predicted"/>
<sequence length="535" mass="55595">MIQCPRCSEAVPETRYCLNCETNLGVPEIPTRDPELTGRLSDAAAAADHESVAFRTLRSKHDQYDRPLGSYLFAAERPKRILDVDAVTFEGHDDETWKIRPGFRARGHAVVTDRRLLVVAPATRGDQLYELPFTDAVSVESSSSWLADALTVDLADGSSVSLAVSGLNDHERAAARDLLRERAAANDSAESRRAAFVRDADDVIADADDAATALRAAADLFDDREDPTAFDSHVAAADSVDDLFARLSESVGHDPASRPAGASDESDADDPDAPLPVTGVGSSALDTPSVDAPSLRRNLRRTLSEGDPKEAGKWAIGAGIAGFSVAVSLPFSTAAGLGAIALGGAATGAYASANPDSAAARIDPIEMAVGAKARGRRWERRGAPGGAAVGSAVGAAEHVAERATPSAYAHWYANVDPEFVLRGAELGARAADSSTDFENRTAAALLGGGFGLAYGYSDLDESAADLEALLDADAESVLPSGRDDGDRADELGEGDGNAGPADDGRDGDGPEEDERDGDGPVDDERANGERGGGGD</sequence>
<feature type="region of interest" description="Disordered" evidence="1">
    <location>
        <begin position="251"/>
        <end position="310"/>
    </location>
</feature>
<name>A0A1I6GZ77_9EURY</name>
<feature type="region of interest" description="Disordered" evidence="1">
    <location>
        <begin position="475"/>
        <end position="535"/>
    </location>
</feature>